<dbReference type="AlphaFoldDB" id="A0A7N2LKJ6"/>
<name>A0A7N2LKJ6_QUELO</name>
<accession>A0A7N2LKJ6</accession>
<evidence type="ECO:0000313" key="2">
    <source>
        <dbReference type="Proteomes" id="UP000594261"/>
    </source>
</evidence>
<organism evidence="1 2">
    <name type="scientific">Quercus lobata</name>
    <name type="common">Valley oak</name>
    <dbReference type="NCBI Taxonomy" id="97700"/>
    <lineage>
        <taxon>Eukaryota</taxon>
        <taxon>Viridiplantae</taxon>
        <taxon>Streptophyta</taxon>
        <taxon>Embryophyta</taxon>
        <taxon>Tracheophyta</taxon>
        <taxon>Spermatophyta</taxon>
        <taxon>Magnoliopsida</taxon>
        <taxon>eudicotyledons</taxon>
        <taxon>Gunneridae</taxon>
        <taxon>Pentapetalae</taxon>
        <taxon>rosids</taxon>
        <taxon>fabids</taxon>
        <taxon>Fagales</taxon>
        <taxon>Fagaceae</taxon>
        <taxon>Quercus</taxon>
    </lineage>
</organism>
<protein>
    <submittedName>
        <fullName evidence="1">Uncharacterized protein</fullName>
    </submittedName>
</protein>
<dbReference type="Proteomes" id="UP000594261">
    <property type="component" value="Chromosome 5"/>
</dbReference>
<dbReference type="InParanoid" id="A0A7N2LKJ6"/>
<dbReference type="EMBL" id="LRBV02000005">
    <property type="status" value="NOT_ANNOTATED_CDS"/>
    <property type="molecule type" value="Genomic_DNA"/>
</dbReference>
<reference evidence="1" key="2">
    <citation type="submission" date="2021-01" db="UniProtKB">
        <authorList>
            <consortium name="EnsemblPlants"/>
        </authorList>
    </citation>
    <scope>IDENTIFICATION</scope>
</reference>
<keyword evidence="2" id="KW-1185">Reference proteome</keyword>
<sequence length="77" mass="8206">MADTADTDRFGPISAESARFWPRRPASARVGIRHVARRGTTRDGRAVYGVPPASPHPAASDAGALAWEPRPCILVAN</sequence>
<proteinExistence type="predicted"/>
<dbReference type="EnsemblPlants" id="QL05p007289:mrna">
    <property type="protein sequence ID" value="QL05p007289:mrna:CDS:1"/>
    <property type="gene ID" value="QL05p007289"/>
</dbReference>
<reference evidence="1 2" key="1">
    <citation type="journal article" date="2016" name="G3 (Bethesda)">
        <title>First Draft Assembly and Annotation of the Genome of a California Endemic Oak Quercus lobata Nee (Fagaceae).</title>
        <authorList>
            <person name="Sork V.L."/>
            <person name="Fitz-Gibbon S.T."/>
            <person name="Puiu D."/>
            <person name="Crepeau M."/>
            <person name="Gugger P.F."/>
            <person name="Sherman R."/>
            <person name="Stevens K."/>
            <person name="Langley C.H."/>
            <person name="Pellegrini M."/>
            <person name="Salzberg S.L."/>
        </authorList>
    </citation>
    <scope>NUCLEOTIDE SEQUENCE [LARGE SCALE GENOMIC DNA]</scope>
    <source>
        <strain evidence="1 2">cv. SW786</strain>
    </source>
</reference>
<dbReference type="Gramene" id="QL05p007289:mrna">
    <property type="protein sequence ID" value="QL05p007289:mrna:CDS:1"/>
    <property type="gene ID" value="QL05p007289"/>
</dbReference>
<evidence type="ECO:0000313" key="1">
    <source>
        <dbReference type="EnsemblPlants" id="QL05p007289:mrna:CDS:1"/>
    </source>
</evidence>